<feature type="region of interest" description="Disordered" evidence="1">
    <location>
        <begin position="1176"/>
        <end position="1201"/>
    </location>
</feature>
<dbReference type="Proteomes" id="UP000612055">
    <property type="component" value="Unassembled WGS sequence"/>
</dbReference>
<proteinExistence type="predicted"/>
<name>A0A836C1N8_9CHLO</name>
<feature type="region of interest" description="Disordered" evidence="1">
    <location>
        <begin position="1"/>
        <end position="22"/>
    </location>
</feature>
<feature type="compositionally biased region" description="Low complexity" evidence="1">
    <location>
        <begin position="394"/>
        <end position="438"/>
    </location>
</feature>
<feature type="compositionally biased region" description="Pro residues" evidence="1">
    <location>
        <begin position="439"/>
        <end position="448"/>
    </location>
</feature>
<feature type="region of interest" description="Disordered" evidence="1">
    <location>
        <begin position="520"/>
        <end position="542"/>
    </location>
</feature>
<gene>
    <name evidence="2" type="ORF">HYH03_006314</name>
</gene>
<protein>
    <submittedName>
        <fullName evidence="2">Uncharacterized protein</fullName>
    </submittedName>
</protein>
<sequence length="1201" mass="121461">MPPRAAARGRASAPTPRERAERTLKDLSAQALRARNGSACTLSSTQLESAADAVHEFKSLPAGAWEALTGEDQAGLVALFGLALRRSAGGAAGSPAAYATLRAKLALQLPVFDFADAITPPDLKLSFALVKSGMLSAYAALMHPLSALLARPHASRRVIEAGRELLAEFDHVMMHVSDLVYLATGPQASALNEAVAEALDAGVLEHWARLVLALASCEGGEASAANFSEATSHSLRRLHAAHGPGVYAGPSLSYLLSSHLTLLAASLDAGPTYGLVFPSAASRSASASASGSGDGEERLLSPVVPLTWHREDPSRRPQAGPALRAPKLDVSQAAVLVWGSALAELGVVLGADPAEARRMPLWPPASFARQALRHRLRRLDGLIGALKGASEAPQGQAAGQGAAAPQAQVAAGEGAAAPQAQQGQGEQQAAAAGGAQPAPAAPAAPLPPAAAAAPQHSPAEAGPFLEALNRRRVGCEKLLERLPTCPLLHPAPAFELGMRLAHVACGTMGLEGMADMHRPHHWRDVPGEAGPGPSGAAPRPSARLRSADVLALGPAAGMQLARAALGPLLAVYGGPGSGREPGAERPCPDWVWRRLWAWWVAVVVWAQPQMVAPQPSTLELLKLMHTPSERLPAQPSLDVAAALSANYLLALERMVRAPGAVGNPAVLDLFPQSHGRFGVWAELLAFAQVRDSASLVASVAKLLRKSAGDALAGPAEQLNQAGGLLLGCAQLAAQAFGLGLSGGLTRALVVDSAAPGAGAGPGGVGGDGAAGGSADGAVAVGGGEEGGAPVPEGLIATASFIAARLLPVAGAALAGLLLAEAVAAAEGPARGGPSAAAAGAGELTVLEKTRRGAVALLSSLLVSWLPTLLAAAQAEGPMPESDQMDEAGGWWGVLVRDVCYDLVLGAALQSLQREDWTAEVGGDGAALKAALWALLVREPALVSAAVLKGEAASGPGAIARAGLRKMFGPAGRSPAPELLNAVEQACVWAGLHELEGAAAGPSVPAAASLLYELAPEDARRYKARTSLLLPHAQALALLPLCANRRCVRLEGTRESAAALDPAKGGCCSHACWRELMFPTAAASDSADGGSAAGGDAGAANAAAAASRAQGSPEAPAAGSGAGSGAGAGRAAPALQPLPDHMKDFMMRMLNGSGQGGRFTELPPDVASQIMAALPDHLGELMGPHPPGQAQGRGQKGQAKKR</sequence>
<evidence type="ECO:0000256" key="1">
    <source>
        <dbReference type="SAM" id="MobiDB-lite"/>
    </source>
</evidence>
<comment type="caution">
    <text evidence="2">The sequence shown here is derived from an EMBL/GenBank/DDBJ whole genome shotgun (WGS) entry which is preliminary data.</text>
</comment>
<evidence type="ECO:0000313" key="2">
    <source>
        <dbReference type="EMBL" id="KAG2495714.1"/>
    </source>
</evidence>
<keyword evidence="3" id="KW-1185">Reference proteome</keyword>
<accession>A0A836C1N8</accession>
<feature type="compositionally biased region" description="Low complexity" evidence="1">
    <location>
        <begin position="1187"/>
        <end position="1201"/>
    </location>
</feature>
<feature type="compositionally biased region" description="Low complexity" evidence="1">
    <location>
        <begin position="1104"/>
        <end position="1118"/>
    </location>
</feature>
<feature type="region of interest" description="Disordered" evidence="1">
    <location>
        <begin position="394"/>
        <end position="457"/>
    </location>
</feature>
<reference evidence="2" key="1">
    <citation type="journal article" date="2020" name="bioRxiv">
        <title>Comparative genomics of Chlamydomonas.</title>
        <authorList>
            <person name="Craig R.J."/>
            <person name="Hasan A.R."/>
            <person name="Ness R.W."/>
            <person name="Keightley P.D."/>
        </authorList>
    </citation>
    <scope>NUCLEOTIDE SEQUENCE</scope>
    <source>
        <strain evidence="2">CCAP 11/70</strain>
    </source>
</reference>
<evidence type="ECO:0000313" key="3">
    <source>
        <dbReference type="Proteomes" id="UP000612055"/>
    </source>
</evidence>
<dbReference type="EMBL" id="JAEHOE010000023">
    <property type="protein sequence ID" value="KAG2495714.1"/>
    <property type="molecule type" value="Genomic_DNA"/>
</dbReference>
<feature type="region of interest" description="Disordered" evidence="1">
    <location>
        <begin position="1104"/>
        <end position="1136"/>
    </location>
</feature>
<feature type="compositionally biased region" description="Low complexity" evidence="1">
    <location>
        <begin position="1"/>
        <end position="15"/>
    </location>
</feature>
<dbReference type="AlphaFoldDB" id="A0A836C1N8"/>
<organism evidence="2 3">
    <name type="scientific">Edaphochlamys debaryana</name>
    <dbReference type="NCBI Taxonomy" id="47281"/>
    <lineage>
        <taxon>Eukaryota</taxon>
        <taxon>Viridiplantae</taxon>
        <taxon>Chlorophyta</taxon>
        <taxon>core chlorophytes</taxon>
        <taxon>Chlorophyceae</taxon>
        <taxon>CS clade</taxon>
        <taxon>Chlamydomonadales</taxon>
        <taxon>Chlamydomonadales incertae sedis</taxon>
        <taxon>Edaphochlamys</taxon>
    </lineage>
</organism>